<dbReference type="Gene3D" id="3.20.170.30">
    <property type="match status" value="1"/>
</dbReference>
<proteinExistence type="inferred from homology"/>
<dbReference type="Pfam" id="PF01885">
    <property type="entry name" value="PTS_2-RNA"/>
    <property type="match status" value="1"/>
</dbReference>
<dbReference type="EMBL" id="CP065856">
    <property type="protein sequence ID" value="QPV61655.1"/>
    <property type="molecule type" value="Genomic_DNA"/>
</dbReference>
<feature type="compositionally biased region" description="Basic and acidic residues" evidence="6">
    <location>
        <begin position="109"/>
        <end position="120"/>
    </location>
</feature>
<dbReference type="KEGG" id="hlt:I7X12_12925"/>
<dbReference type="InterPro" id="IPR002745">
    <property type="entry name" value="Ptrans_KptA/Tpt1"/>
</dbReference>
<organism evidence="7 8">
    <name type="scientific">Halosimplex litoreum</name>
    <dbReference type="NCBI Taxonomy" id="1198301"/>
    <lineage>
        <taxon>Archaea</taxon>
        <taxon>Methanobacteriati</taxon>
        <taxon>Methanobacteriota</taxon>
        <taxon>Stenosarchaea group</taxon>
        <taxon>Halobacteria</taxon>
        <taxon>Halobacteriales</taxon>
        <taxon>Haloarculaceae</taxon>
        <taxon>Halosimplex</taxon>
    </lineage>
</organism>
<dbReference type="Gene3D" id="1.10.10.970">
    <property type="entry name" value="RNA 2'-phosphotransferase, Tpt1/KptA family, N-terminal domain"/>
    <property type="match status" value="1"/>
</dbReference>
<dbReference type="OrthoDB" id="24376at2157"/>
<dbReference type="InterPro" id="IPR042081">
    <property type="entry name" value="RNA_2'-PTrans_C"/>
</dbReference>
<evidence type="ECO:0000313" key="7">
    <source>
        <dbReference type="EMBL" id="QPV61655.1"/>
    </source>
</evidence>
<keyword evidence="3 5" id="KW-0520">NAD</keyword>
<name>A0A7T3FVX7_9EURY</name>
<dbReference type="HAMAP" id="MF_00299">
    <property type="entry name" value="KptA"/>
    <property type="match status" value="1"/>
</dbReference>
<dbReference type="PANTHER" id="PTHR12684">
    <property type="entry name" value="PUTATIVE PHOSPHOTRANSFERASE"/>
    <property type="match status" value="1"/>
</dbReference>
<dbReference type="GO" id="GO:0006388">
    <property type="term" value="P:tRNA splicing, via endonucleolytic cleavage and ligation"/>
    <property type="evidence" value="ECO:0007669"/>
    <property type="project" value="UniProtKB-UniRule"/>
</dbReference>
<dbReference type="SUPFAM" id="SSF56399">
    <property type="entry name" value="ADP-ribosylation"/>
    <property type="match status" value="1"/>
</dbReference>
<keyword evidence="2 5" id="KW-0808">Transferase</keyword>
<evidence type="ECO:0000256" key="4">
    <source>
        <dbReference type="ARBA" id="ARBA00025212"/>
    </source>
</evidence>
<dbReference type="GO" id="GO:0003950">
    <property type="term" value="F:NAD+ poly-ADP-ribosyltransferase activity"/>
    <property type="evidence" value="ECO:0007669"/>
    <property type="project" value="InterPro"/>
</dbReference>
<feature type="region of interest" description="Disordered" evidence="6">
    <location>
        <begin position="88"/>
        <end position="120"/>
    </location>
</feature>
<dbReference type="InterPro" id="IPR042080">
    <property type="entry name" value="RNA_2'-PTrans_N"/>
</dbReference>
<comment type="function">
    <text evidence="4 5">Removes the 2'-phosphate from RNA via an intermediate in which the phosphate is ADP-ribosylated by NAD followed by a presumed transesterification to release the RNA and generate ADP-ribose 1''-2''-cyclic phosphate (APPR&gt;P). May function as an ADP-ribosylase.</text>
</comment>
<sequence length="232" mass="24619">MSDVLVCDDHGYFESGRCPVCGGGRSVLDGERRRRLSKFLSGALRHFPADAGLTLDDAGWTAFDGLVAAAERQYGWADRETVAAVVATDPNGRFERTGGSRTGAAPSGDRADDPDAAASEDRVRAAYGHSVAVDLDSGDGPVPDTLYHGTAPGNADAIREDGLRPMARQLVHLSGTVGEARRVGARHATEPVVFEVDAARMTADGHAITRRGRATYTTERVPPRFLSTLDGE</sequence>
<evidence type="ECO:0000256" key="2">
    <source>
        <dbReference type="ARBA" id="ARBA00022679"/>
    </source>
</evidence>
<dbReference type="Proteomes" id="UP000595001">
    <property type="component" value="Chromosome"/>
</dbReference>
<dbReference type="EC" id="2.7.1.-" evidence="5"/>
<dbReference type="RefSeq" id="WP_198060485.1">
    <property type="nucleotide sequence ID" value="NZ_CP065856.1"/>
</dbReference>
<dbReference type="AlphaFoldDB" id="A0A7T3FVX7"/>
<dbReference type="GO" id="GO:0000215">
    <property type="term" value="F:tRNA 2'-phosphotransferase activity"/>
    <property type="evidence" value="ECO:0007669"/>
    <property type="project" value="TreeGrafter"/>
</dbReference>
<reference evidence="7 8" key="1">
    <citation type="submission" date="2020-12" db="EMBL/GenBank/DDBJ databases">
        <title>Halosimplex halophilum sp. nov. and Halosimplex salinum sp. nov., two new members of the genus Halosimplex.</title>
        <authorList>
            <person name="Cui H.L."/>
        </authorList>
    </citation>
    <scope>NUCLEOTIDE SEQUENCE [LARGE SCALE GENOMIC DNA]</scope>
    <source>
        <strain evidence="7 8">YGH94</strain>
    </source>
</reference>
<gene>
    <name evidence="5" type="primary">kptA</name>
    <name evidence="7" type="ORF">I7X12_12925</name>
</gene>
<evidence type="ECO:0000256" key="5">
    <source>
        <dbReference type="HAMAP-Rule" id="MF_00299"/>
    </source>
</evidence>
<evidence type="ECO:0000256" key="6">
    <source>
        <dbReference type="SAM" id="MobiDB-lite"/>
    </source>
</evidence>
<dbReference type="InterPro" id="IPR022928">
    <property type="entry name" value="RNA_2'-PTrans_KptA"/>
</dbReference>
<protein>
    <recommendedName>
        <fullName evidence="5">Probable RNA 2'-phosphotransferase</fullName>
        <ecNumber evidence="5">2.7.1.-</ecNumber>
    </recommendedName>
</protein>
<evidence type="ECO:0000256" key="1">
    <source>
        <dbReference type="ARBA" id="ARBA00009836"/>
    </source>
</evidence>
<dbReference type="GeneID" id="60589412"/>
<comment type="similarity">
    <text evidence="1 5">Belongs to the KptA/TPT1 family.</text>
</comment>
<keyword evidence="8" id="KW-1185">Reference proteome</keyword>
<evidence type="ECO:0000256" key="3">
    <source>
        <dbReference type="ARBA" id="ARBA00023027"/>
    </source>
</evidence>
<dbReference type="PANTHER" id="PTHR12684:SF2">
    <property type="entry name" value="TRNA 2'-PHOSPHOTRANSFERASE 1"/>
    <property type="match status" value="1"/>
</dbReference>
<evidence type="ECO:0000313" key="8">
    <source>
        <dbReference type="Proteomes" id="UP000595001"/>
    </source>
</evidence>
<accession>A0A7T3FVX7</accession>